<dbReference type="SUPFAM" id="SSF56059">
    <property type="entry name" value="Glutathione synthetase ATP-binding domain-like"/>
    <property type="match status" value="1"/>
</dbReference>
<dbReference type="PROSITE" id="PS50979">
    <property type="entry name" value="BC"/>
    <property type="match status" value="1"/>
</dbReference>
<evidence type="ECO:0000256" key="2">
    <source>
        <dbReference type="ARBA" id="ARBA00022598"/>
    </source>
</evidence>
<keyword evidence="4 6" id="KW-0067">ATP-binding</keyword>
<dbReference type="SMART" id="SM00878">
    <property type="entry name" value="Biotin_carb_C"/>
    <property type="match status" value="1"/>
</dbReference>
<comment type="caution">
    <text evidence="10">The sequence shown here is derived from an EMBL/GenBank/DDBJ whole genome shotgun (WGS) entry which is preliminary data.</text>
</comment>
<dbReference type="Pfam" id="PF00289">
    <property type="entry name" value="Biotin_carb_N"/>
    <property type="match status" value="1"/>
</dbReference>
<dbReference type="InterPro" id="IPR050856">
    <property type="entry name" value="Biotin_carboxylase_complex"/>
</dbReference>
<dbReference type="SUPFAM" id="SSF52440">
    <property type="entry name" value="PreATP-grasp domain"/>
    <property type="match status" value="1"/>
</dbReference>
<dbReference type="Gene3D" id="2.40.50.100">
    <property type="match status" value="1"/>
</dbReference>
<dbReference type="InterPro" id="IPR011764">
    <property type="entry name" value="Biotin_carboxylation_dom"/>
</dbReference>
<feature type="domain" description="Biotin carboxylation" evidence="9">
    <location>
        <begin position="17"/>
        <end position="482"/>
    </location>
</feature>
<evidence type="ECO:0000256" key="6">
    <source>
        <dbReference type="PROSITE-ProRule" id="PRU00409"/>
    </source>
</evidence>
<dbReference type="RefSeq" id="WP_319953495.1">
    <property type="nucleotide sequence ID" value="NZ_JAXAVX010000002.1"/>
</dbReference>
<dbReference type="EMBL" id="JAXAVX010000002">
    <property type="protein sequence ID" value="MDX8151345.1"/>
    <property type="molecule type" value="Genomic_DNA"/>
</dbReference>
<dbReference type="InterPro" id="IPR005482">
    <property type="entry name" value="Biotin_COase_C"/>
</dbReference>
<dbReference type="InterPro" id="IPR011053">
    <property type="entry name" value="Single_hybrid_motif"/>
</dbReference>
<dbReference type="Pfam" id="PF21139">
    <property type="entry name" value="BT_MCC_alpha"/>
    <property type="match status" value="1"/>
</dbReference>
<dbReference type="Pfam" id="PF02785">
    <property type="entry name" value="Biotin_carb_C"/>
    <property type="match status" value="1"/>
</dbReference>
<keyword evidence="11" id="KW-1185">Reference proteome</keyword>
<accession>A0ABU4VHQ5</accession>
<dbReference type="PROSITE" id="PS00188">
    <property type="entry name" value="BIOTIN"/>
    <property type="match status" value="1"/>
</dbReference>
<dbReference type="InterPro" id="IPR005481">
    <property type="entry name" value="BC-like_N"/>
</dbReference>
<comment type="cofactor">
    <cofactor evidence="1">
        <name>biotin</name>
        <dbReference type="ChEBI" id="CHEBI:57586"/>
    </cofactor>
</comment>
<keyword evidence="5" id="KW-0092">Biotin</keyword>
<feature type="domain" description="Lipoyl-binding" evidence="7">
    <location>
        <begin position="621"/>
        <end position="696"/>
    </location>
</feature>
<dbReference type="SUPFAM" id="SSF51230">
    <property type="entry name" value="Single hybrid motif"/>
    <property type="match status" value="1"/>
</dbReference>
<evidence type="ECO:0000256" key="4">
    <source>
        <dbReference type="ARBA" id="ARBA00022840"/>
    </source>
</evidence>
<evidence type="ECO:0000256" key="1">
    <source>
        <dbReference type="ARBA" id="ARBA00001953"/>
    </source>
</evidence>
<dbReference type="PROSITE" id="PS00866">
    <property type="entry name" value="CPSASE_1"/>
    <property type="match status" value="1"/>
</dbReference>
<evidence type="ECO:0000259" key="8">
    <source>
        <dbReference type="PROSITE" id="PS50975"/>
    </source>
</evidence>
<dbReference type="InterPro" id="IPR048429">
    <property type="entry name" value="MCC_alpha_BT"/>
</dbReference>
<evidence type="ECO:0000259" key="7">
    <source>
        <dbReference type="PROSITE" id="PS50968"/>
    </source>
</evidence>
<gene>
    <name evidence="10" type="ORF">SK069_07070</name>
</gene>
<organism evidence="10 11">
    <name type="scientific">Patulibacter brassicae</name>
    <dbReference type="NCBI Taxonomy" id="1705717"/>
    <lineage>
        <taxon>Bacteria</taxon>
        <taxon>Bacillati</taxon>
        <taxon>Actinomycetota</taxon>
        <taxon>Thermoleophilia</taxon>
        <taxon>Solirubrobacterales</taxon>
        <taxon>Patulibacteraceae</taxon>
        <taxon>Patulibacter</taxon>
    </lineage>
</organism>
<dbReference type="InterPro" id="IPR016185">
    <property type="entry name" value="PreATP-grasp_dom_sf"/>
</dbReference>
<dbReference type="InterPro" id="IPR011761">
    <property type="entry name" value="ATP-grasp"/>
</dbReference>
<dbReference type="CDD" id="cd06850">
    <property type="entry name" value="biotinyl_domain"/>
    <property type="match status" value="1"/>
</dbReference>
<dbReference type="PANTHER" id="PTHR18866:SF126">
    <property type="entry name" value="BIOTIN CARBOXYLASE"/>
    <property type="match status" value="1"/>
</dbReference>
<feature type="domain" description="ATP-grasp" evidence="8">
    <location>
        <begin position="136"/>
        <end position="342"/>
    </location>
</feature>
<dbReference type="InterPro" id="IPR011054">
    <property type="entry name" value="Rudment_hybrid_motif"/>
</dbReference>
<sequence>MSAAATPGSVPPADARPVRRLLVANRGEIARRIFATCRRLGIGTVAVHSDPDADAPFAREADLAVALGGAAPGESYLRADAIIAAARATGADAIHPGYGFLSEDAGFAAAVIDAGLTWVGPAPETIAAMGSKLRARELMEQAGVPVLPGARVPEDVDPAVLADEAAAIGFPLLVKASAGGGGRGMRLVEDPTALADAVAAARHEAASAFGDGTVFLERYVTRPRHVEVQILGDHHGTVSALPERDCSIQRRHQKLIEESPAPALGAEVRAALADAARDAAAALGYVSAGTVEFVLAGGPDTDPGHPQEAFFLEVNTRLQVEHPVTELVCGLDLVELQLRIAGGEPLPPEAVDPPARGHAIEARLVAEDPAAGWLPQTGLVERFSFEGAVGPAEDRGDASTVLRLDSGVEAGSVVSPHYDSMLAKVVVHAPTRAAATARLADALRRARLAGPRTARDLLVRTLEHPAFAAVEHDTQLLDGPVRDALAVPLLGGEALRPLAAAAALAGQAARRAAADAGSLAPSGWRNVPAVAQSVAYDVVGAPPGEGLAVAYRLDRRGRLAELAVDGTPLVAELVRADPDVVELRIDGVRHRYAVHAGRDAQWVATPEGEVGLRERPRFPDHAGQLAAGSLTAPLPGTVLRVLVAAGDAVRAGQALVVLEAMKMEHEVTAPVDGTVTELPVAAGDQVDGGQVLAVVDDAA</sequence>
<proteinExistence type="predicted"/>
<keyword evidence="2" id="KW-0436">Ligase</keyword>
<dbReference type="Gene3D" id="3.30.470.20">
    <property type="entry name" value="ATP-grasp fold, B domain"/>
    <property type="match status" value="1"/>
</dbReference>
<dbReference type="PROSITE" id="PS00867">
    <property type="entry name" value="CPSASE_2"/>
    <property type="match status" value="1"/>
</dbReference>
<evidence type="ECO:0000259" key="9">
    <source>
        <dbReference type="PROSITE" id="PS50979"/>
    </source>
</evidence>
<dbReference type="PROSITE" id="PS50975">
    <property type="entry name" value="ATP_GRASP"/>
    <property type="match status" value="1"/>
</dbReference>
<evidence type="ECO:0000313" key="11">
    <source>
        <dbReference type="Proteomes" id="UP001277761"/>
    </source>
</evidence>
<evidence type="ECO:0000256" key="5">
    <source>
        <dbReference type="ARBA" id="ARBA00023267"/>
    </source>
</evidence>
<evidence type="ECO:0000313" key="10">
    <source>
        <dbReference type="EMBL" id="MDX8151345.1"/>
    </source>
</evidence>
<reference evidence="10 11" key="1">
    <citation type="submission" date="2023-11" db="EMBL/GenBank/DDBJ databases">
        <authorList>
            <person name="Xu M."/>
            <person name="Jiang T."/>
        </authorList>
    </citation>
    <scope>NUCLEOTIDE SEQUENCE [LARGE SCALE GENOMIC DNA]</scope>
    <source>
        <strain evidence="10 11">SD</strain>
    </source>
</reference>
<dbReference type="PROSITE" id="PS50968">
    <property type="entry name" value="BIOTINYL_LIPOYL"/>
    <property type="match status" value="1"/>
</dbReference>
<keyword evidence="3 6" id="KW-0547">Nucleotide-binding</keyword>
<dbReference type="InterPro" id="IPR001882">
    <property type="entry name" value="Biotin_BS"/>
</dbReference>
<dbReference type="Pfam" id="PF00364">
    <property type="entry name" value="Biotin_lipoyl"/>
    <property type="match status" value="1"/>
</dbReference>
<protein>
    <submittedName>
        <fullName evidence="10">Biotin carboxylase N-terminal domain-containing protein</fullName>
    </submittedName>
</protein>
<dbReference type="SUPFAM" id="SSF51246">
    <property type="entry name" value="Rudiment single hybrid motif"/>
    <property type="match status" value="1"/>
</dbReference>
<dbReference type="InterPro" id="IPR005479">
    <property type="entry name" value="CPAse_ATP-bd"/>
</dbReference>
<dbReference type="Pfam" id="PF02786">
    <property type="entry name" value="CPSase_L_D2"/>
    <property type="match status" value="1"/>
</dbReference>
<dbReference type="Proteomes" id="UP001277761">
    <property type="component" value="Unassembled WGS sequence"/>
</dbReference>
<evidence type="ECO:0000256" key="3">
    <source>
        <dbReference type="ARBA" id="ARBA00022741"/>
    </source>
</evidence>
<dbReference type="PANTHER" id="PTHR18866">
    <property type="entry name" value="CARBOXYLASE:PYRUVATE/ACETYL-COA/PROPIONYL-COA CARBOXYLASE"/>
    <property type="match status" value="1"/>
</dbReference>
<dbReference type="InterPro" id="IPR000089">
    <property type="entry name" value="Biotin_lipoyl"/>
</dbReference>
<name>A0ABU4VHQ5_9ACTN</name>